<evidence type="ECO:0000259" key="2">
    <source>
        <dbReference type="Pfam" id="PF12702"/>
    </source>
</evidence>
<dbReference type="OrthoDB" id="199694at2"/>
<dbReference type="Pfam" id="PF12702">
    <property type="entry name" value="Lipocalin_3"/>
    <property type="match status" value="1"/>
</dbReference>
<protein>
    <recommendedName>
        <fullName evidence="2">Lipocalin-like domain-containing protein</fullName>
    </recommendedName>
</protein>
<dbReference type="eggNOG" id="ENOG50339QS">
    <property type="taxonomic scope" value="Bacteria"/>
</dbReference>
<feature type="signal peptide" evidence="1">
    <location>
        <begin position="1"/>
        <end position="18"/>
    </location>
</feature>
<dbReference type="HOGENOM" id="CLU_097946_1_0_6"/>
<dbReference type="Proteomes" id="UP000018458">
    <property type="component" value="Unassembled WGS sequence"/>
</dbReference>
<dbReference type="EMBL" id="AEVO01000072">
    <property type="protein sequence ID" value="EFY06877.1"/>
    <property type="molecule type" value="Genomic_DNA"/>
</dbReference>
<dbReference type="InterPro" id="IPR024311">
    <property type="entry name" value="Lipocalin-like"/>
</dbReference>
<evidence type="ECO:0000313" key="4">
    <source>
        <dbReference type="Proteomes" id="UP000018458"/>
    </source>
</evidence>
<keyword evidence="1" id="KW-0732">Signal</keyword>
<evidence type="ECO:0000256" key="1">
    <source>
        <dbReference type="SAM" id="SignalP"/>
    </source>
</evidence>
<dbReference type="AlphaFoldDB" id="E8LKS4"/>
<dbReference type="Gene3D" id="2.40.128.280">
    <property type="match status" value="1"/>
</dbReference>
<keyword evidence="4" id="KW-1185">Reference proteome</keyword>
<name>E8LKS4_SUCHY</name>
<feature type="chain" id="PRO_5003226769" description="Lipocalin-like domain-containing protein" evidence="1">
    <location>
        <begin position="19"/>
        <end position="115"/>
    </location>
</feature>
<dbReference type="PROSITE" id="PS51257">
    <property type="entry name" value="PROKAR_LIPOPROTEIN"/>
    <property type="match status" value="1"/>
</dbReference>
<organism evidence="3 4">
    <name type="scientific">Succinatimonas hippei (strain DSM 22608 / JCM 16073 / KCTC 15190 / YIT 12066)</name>
    <dbReference type="NCBI Taxonomy" id="762983"/>
    <lineage>
        <taxon>Bacteria</taxon>
        <taxon>Pseudomonadati</taxon>
        <taxon>Pseudomonadota</taxon>
        <taxon>Gammaproteobacteria</taxon>
        <taxon>Aeromonadales</taxon>
        <taxon>Succinivibrionaceae</taxon>
        <taxon>Succinatimonas</taxon>
    </lineage>
</organism>
<proteinExistence type="predicted"/>
<gene>
    <name evidence="3" type="ORF">HMPREF9444_01322</name>
</gene>
<accession>E8LKS4</accession>
<dbReference type="STRING" id="762983.HMPREF9444_01322"/>
<dbReference type="RefSeq" id="WP_009143512.1">
    <property type="nucleotide sequence ID" value="NZ_GL831006.1"/>
</dbReference>
<sequence length="115" mass="12589">MQLKLLLISCIASALVIACSETVSLEGRWVEPIPGMENKIQGIELAKGGQASSINMATLQYEKWDQQGNKLILSGKSIGNGQSGDFTDILTIEKVTDNELVLKKGNLNITYHRQQ</sequence>
<feature type="domain" description="Lipocalin-like" evidence="2">
    <location>
        <begin position="24"/>
        <end position="114"/>
    </location>
</feature>
<reference evidence="3 4" key="1">
    <citation type="submission" date="2011-01" db="EMBL/GenBank/DDBJ databases">
        <authorList>
            <person name="Weinstock G."/>
            <person name="Sodergren E."/>
            <person name="Clifton S."/>
            <person name="Fulton L."/>
            <person name="Fulton B."/>
            <person name="Courtney L."/>
            <person name="Fronick C."/>
            <person name="Harrison M."/>
            <person name="Strong C."/>
            <person name="Farmer C."/>
            <person name="Delahaunty K."/>
            <person name="Markovic C."/>
            <person name="Hall O."/>
            <person name="Minx P."/>
            <person name="Tomlinson C."/>
            <person name="Mitreva M."/>
            <person name="Hou S."/>
            <person name="Chen J."/>
            <person name="Wollam A."/>
            <person name="Pepin K.H."/>
            <person name="Johnson M."/>
            <person name="Bhonagiri V."/>
            <person name="Zhang X."/>
            <person name="Suruliraj S."/>
            <person name="Warren W."/>
            <person name="Chinwalla A."/>
            <person name="Mardis E.R."/>
            <person name="Wilson R.K."/>
        </authorList>
    </citation>
    <scope>NUCLEOTIDE SEQUENCE [LARGE SCALE GENOMIC DNA]</scope>
    <source>
        <strain evidence="4">DSM 22608 / JCM 16073 / KCTC 15190 / YIT 12066</strain>
    </source>
</reference>
<evidence type="ECO:0000313" key="3">
    <source>
        <dbReference type="EMBL" id="EFY06877.1"/>
    </source>
</evidence>
<comment type="caution">
    <text evidence="3">The sequence shown here is derived from an EMBL/GenBank/DDBJ whole genome shotgun (WGS) entry which is preliminary data.</text>
</comment>